<evidence type="ECO:0000259" key="2">
    <source>
        <dbReference type="Pfam" id="PF04230"/>
    </source>
</evidence>
<evidence type="ECO:0000256" key="1">
    <source>
        <dbReference type="SAM" id="MobiDB-lite"/>
    </source>
</evidence>
<feature type="region of interest" description="Disordered" evidence="1">
    <location>
        <begin position="1"/>
        <end position="25"/>
    </location>
</feature>
<feature type="domain" description="Polysaccharide pyruvyl transferase" evidence="2">
    <location>
        <begin position="99"/>
        <end position="259"/>
    </location>
</feature>
<dbReference type="Proteomes" id="UP001143400">
    <property type="component" value="Unassembled WGS sequence"/>
</dbReference>
<dbReference type="Pfam" id="PF04230">
    <property type="entry name" value="PS_pyruv_trans"/>
    <property type="match status" value="1"/>
</dbReference>
<dbReference type="InterPro" id="IPR007345">
    <property type="entry name" value="Polysacch_pyruvyl_Trfase"/>
</dbReference>
<organism evidence="3 4">
    <name type="scientific">Methylopila capsulata</name>
    <dbReference type="NCBI Taxonomy" id="61654"/>
    <lineage>
        <taxon>Bacteria</taxon>
        <taxon>Pseudomonadati</taxon>
        <taxon>Pseudomonadota</taxon>
        <taxon>Alphaproteobacteria</taxon>
        <taxon>Hyphomicrobiales</taxon>
        <taxon>Methylopilaceae</taxon>
        <taxon>Methylopila</taxon>
    </lineage>
</organism>
<gene>
    <name evidence="3" type="ORF">GCM10008170_37090</name>
</gene>
<accession>A0A9W6MTV0</accession>
<evidence type="ECO:0000313" key="4">
    <source>
        <dbReference type="Proteomes" id="UP001143400"/>
    </source>
</evidence>
<reference evidence="3" key="1">
    <citation type="journal article" date="2014" name="Int. J. Syst. Evol. Microbiol.">
        <title>Complete genome sequence of Corynebacterium casei LMG S-19264T (=DSM 44701T), isolated from a smear-ripened cheese.</title>
        <authorList>
            <consortium name="US DOE Joint Genome Institute (JGI-PGF)"/>
            <person name="Walter F."/>
            <person name="Albersmeier A."/>
            <person name="Kalinowski J."/>
            <person name="Ruckert C."/>
        </authorList>
    </citation>
    <scope>NUCLEOTIDE SEQUENCE</scope>
    <source>
        <strain evidence="3">VKM B-1606</strain>
    </source>
</reference>
<reference evidence="3" key="2">
    <citation type="submission" date="2023-01" db="EMBL/GenBank/DDBJ databases">
        <authorList>
            <person name="Sun Q."/>
            <person name="Evtushenko L."/>
        </authorList>
    </citation>
    <scope>NUCLEOTIDE SEQUENCE</scope>
    <source>
        <strain evidence="3">VKM B-1606</strain>
    </source>
</reference>
<sequence>MLPETVSSPPPEPSLQERPQSSSASAATLVRMNLGVLSVPLSWVATTREHPHANVGDALSAFVVAVMAGLPVRRAGFDQTAERMVAVGTIGHNQRNGVLHFWGTGVDAERNPVDPAHRGYIRPPDTEFNVYALRGPRSAATFRSQGISVPDVYGDPVWVLPRIWPMTEVEKTHDLGVILHISELESADPDATAKAILKRYYIPPHLQDRIRLINTYCPATPEAMRAKIAEIVSCRRVVSTSLHGLVISETYGIPCSWFGTYGDSYGAMLDLNDPGAHIDHRMRDFYTGAGRDRLSAFCLDRARMTDWDAVMRWVDESWRPLAYDDRPLIDAFPLPLAVSSASKVWNAPAAMIAKIPF</sequence>
<proteinExistence type="predicted"/>
<dbReference type="AlphaFoldDB" id="A0A9W6MTV0"/>
<dbReference type="EMBL" id="BSFF01000010">
    <property type="protein sequence ID" value="GLK57689.1"/>
    <property type="molecule type" value="Genomic_DNA"/>
</dbReference>
<evidence type="ECO:0000313" key="3">
    <source>
        <dbReference type="EMBL" id="GLK57689.1"/>
    </source>
</evidence>
<comment type="caution">
    <text evidence="3">The sequence shown here is derived from an EMBL/GenBank/DDBJ whole genome shotgun (WGS) entry which is preliminary data.</text>
</comment>
<protein>
    <recommendedName>
        <fullName evidence="2">Polysaccharide pyruvyl transferase domain-containing protein</fullName>
    </recommendedName>
</protein>
<name>A0A9W6MTV0_9HYPH</name>